<feature type="chain" id="PRO_5047036071" evidence="2">
    <location>
        <begin position="25"/>
        <end position="325"/>
    </location>
</feature>
<proteinExistence type="inferred from homology"/>
<name>A0ABY2WZC0_9RHOB</name>
<evidence type="ECO:0000256" key="2">
    <source>
        <dbReference type="SAM" id="SignalP"/>
    </source>
</evidence>
<comment type="caution">
    <text evidence="3">The sequence shown here is derived from an EMBL/GenBank/DDBJ whole genome shotgun (WGS) entry which is preliminary data.</text>
</comment>
<dbReference type="PANTHER" id="PTHR42928:SF5">
    <property type="entry name" value="BLR1237 PROTEIN"/>
    <property type="match status" value="1"/>
</dbReference>
<dbReference type="PANTHER" id="PTHR42928">
    <property type="entry name" value="TRICARBOXYLATE-BINDING PROTEIN"/>
    <property type="match status" value="1"/>
</dbReference>
<evidence type="ECO:0000313" key="3">
    <source>
        <dbReference type="EMBL" id="TMV08291.1"/>
    </source>
</evidence>
<keyword evidence="2" id="KW-0732">Signal</keyword>
<sequence length="325" mass="34708">MKLRHGLFAAMATAITVTATPILAETYPDHPVRWIVPFGPGGSSSIFARLVADKLSENLGQQFVIENRGGAGGNIGVAAAANAEPDGYTLVLGVTSTHGINAHIYPDMPFDPLADFEPVAFLAWTPNIMVVNPDKVKATTVAEFIEEAKAAERPMNMASSGVGTSIHLAGEMFMLETGVKMTHIPYKGSAPAITDLVAGQVDIDFDNLPSSIEQVRAGNLRALAVTSATRSFALPDVPTLQEAGLDGFDATGWWTLSAPKGTPPEIIAKLNAEVNKILQTQEIQDRFATFGAETRIMTPDETRAFITKEYEKWGAVVKAANVTLQ</sequence>
<organism evidence="3 4">
    <name type="scientific">Arenibacterium halophilum</name>
    <dbReference type="NCBI Taxonomy" id="2583821"/>
    <lineage>
        <taxon>Bacteria</taxon>
        <taxon>Pseudomonadati</taxon>
        <taxon>Pseudomonadota</taxon>
        <taxon>Alphaproteobacteria</taxon>
        <taxon>Rhodobacterales</taxon>
        <taxon>Paracoccaceae</taxon>
        <taxon>Arenibacterium</taxon>
    </lineage>
</organism>
<reference evidence="3 4" key="1">
    <citation type="submission" date="2019-05" db="EMBL/GenBank/DDBJ databases">
        <title>Marivita sp. nov. isolated from sea sediment.</title>
        <authorList>
            <person name="Kim W."/>
        </authorList>
    </citation>
    <scope>NUCLEOTIDE SEQUENCE [LARGE SCALE GENOMIC DNA]</scope>
    <source>
        <strain evidence="3 4">CAU 1492</strain>
    </source>
</reference>
<dbReference type="Gene3D" id="3.40.190.150">
    <property type="entry name" value="Bordetella uptake gene, domain 1"/>
    <property type="match status" value="1"/>
</dbReference>
<gene>
    <name evidence="3" type="ORF">FGK64_20195</name>
</gene>
<dbReference type="CDD" id="cd13578">
    <property type="entry name" value="PBP2_Bug27"/>
    <property type="match status" value="1"/>
</dbReference>
<dbReference type="Proteomes" id="UP001191082">
    <property type="component" value="Unassembled WGS sequence"/>
</dbReference>
<dbReference type="InterPro" id="IPR005064">
    <property type="entry name" value="BUG"/>
</dbReference>
<accession>A0ABY2WZC0</accession>
<comment type="similarity">
    <text evidence="1">Belongs to the UPF0065 (bug) family.</text>
</comment>
<dbReference type="Gene3D" id="3.40.190.10">
    <property type="entry name" value="Periplasmic binding protein-like II"/>
    <property type="match status" value="1"/>
</dbReference>
<dbReference type="PIRSF" id="PIRSF017082">
    <property type="entry name" value="YflP"/>
    <property type="match status" value="1"/>
</dbReference>
<evidence type="ECO:0000313" key="4">
    <source>
        <dbReference type="Proteomes" id="UP001191082"/>
    </source>
</evidence>
<dbReference type="Pfam" id="PF03401">
    <property type="entry name" value="TctC"/>
    <property type="match status" value="1"/>
</dbReference>
<dbReference type="RefSeq" id="WP_138865682.1">
    <property type="nucleotide sequence ID" value="NZ_VCPC01000006.1"/>
</dbReference>
<feature type="signal peptide" evidence="2">
    <location>
        <begin position="1"/>
        <end position="24"/>
    </location>
</feature>
<dbReference type="SUPFAM" id="SSF53850">
    <property type="entry name" value="Periplasmic binding protein-like II"/>
    <property type="match status" value="1"/>
</dbReference>
<dbReference type="EMBL" id="VCPC01000006">
    <property type="protein sequence ID" value="TMV08291.1"/>
    <property type="molecule type" value="Genomic_DNA"/>
</dbReference>
<protein>
    <submittedName>
        <fullName evidence="3">Tripartite tricarboxylate transporter substrate binding protein</fullName>
    </submittedName>
</protein>
<dbReference type="InterPro" id="IPR042100">
    <property type="entry name" value="Bug_dom1"/>
</dbReference>
<evidence type="ECO:0000256" key="1">
    <source>
        <dbReference type="ARBA" id="ARBA00006987"/>
    </source>
</evidence>
<keyword evidence="4" id="KW-1185">Reference proteome</keyword>